<dbReference type="EMBL" id="QYAC01000008">
    <property type="protein sequence ID" value="MBL3680441.1"/>
    <property type="molecule type" value="Genomic_DNA"/>
</dbReference>
<comment type="caution">
    <text evidence="2">The sequence shown here is derived from an EMBL/GenBank/DDBJ whole genome shotgun (WGS) entry which is preliminary data.</text>
</comment>
<evidence type="ECO:0000256" key="1">
    <source>
        <dbReference type="SAM" id="Phobius"/>
    </source>
</evidence>
<gene>
    <name evidence="2" type="ORF">D3230_14245</name>
</gene>
<proteinExistence type="predicted"/>
<feature type="transmembrane region" description="Helical" evidence="1">
    <location>
        <begin position="79"/>
        <end position="97"/>
    </location>
</feature>
<sequence>MSAAAPTSARSTTTQPPISRTVRLIRVAVLIVAGMVIAFSATLHEQLSFDVGVATAALGAIGIAHLIEWLAAPAAQRTVVPLILGIISVLAGVILPFFTGSVLVFACVIAGWALISALLEFLGAAVRPGSRQDATLVGAAGVLLALFVLLAREDQVAVLGFFGAYAILVGVFLGISAFDTRRVTEITGDEAGSAPAAR</sequence>
<feature type="transmembrane region" description="Helical" evidence="1">
    <location>
        <begin position="49"/>
        <end position="67"/>
    </location>
</feature>
<evidence type="ECO:0000313" key="2">
    <source>
        <dbReference type="EMBL" id="MBL3680441.1"/>
    </source>
</evidence>
<feature type="transmembrane region" description="Helical" evidence="1">
    <location>
        <begin position="24"/>
        <end position="43"/>
    </location>
</feature>
<feature type="transmembrane region" description="Helical" evidence="1">
    <location>
        <begin position="103"/>
        <end position="122"/>
    </location>
</feature>
<evidence type="ECO:0000313" key="3">
    <source>
        <dbReference type="Proteomes" id="UP001645859"/>
    </source>
</evidence>
<feature type="transmembrane region" description="Helical" evidence="1">
    <location>
        <begin position="134"/>
        <end position="151"/>
    </location>
</feature>
<dbReference type="Proteomes" id="UP001645859">
    <property type="component" value="Unassembled WGS sequence"/>
</dbReference>
<evidence type="ECO:0008006" key="4">
    <source>
        <dbReference type="Google" id="ProtNLM"/>
    </source>
</evidence>
<protein>
    <recommendedName>
        <fullName evidence="4">Acid-resistance membrane protein</fullName>
    </recommendedName>
</protein>
<accession>A0ABS1SIQ7</accession>
<keyword evidence="1" id="KW-0812">Transmembrane</keyword>
<keyword evidence="3" id="KW-1185">Reference proteome</keyword>
<name>A0ABS1SIQ7_9MICO</name>
<keyword evidence="1" id="KW-1133">Transmembrane helix</keyword>
<dbReference type="RefSeq" id="WP_202345714.1">
    <property type="nucleotide sequence ID" value="NZ_BAAAPI010000005.1"/>
</dbReference>
<feature type="transmembrane region" description="Helical" evidence="1">
    <location>
        <begin position="157"/>
        <end position="178"/>
    </location>
</feature>
<reference evidence="2 3" key="1">
    <citation type="submission" date="2018-09" db="EMBL/GenBank/DDBJ databases">
        <title>Comparative genomics of Leucobacter spp.</title>
        <authorList>
            <person name="Reis A.C."/>
            <person name="Kolvenbach B.A."/>
            <person name="Corvini P.F.X."/>
            <person name="Nunes O.C."/>
        </authorList>
    </citation>
    <scope>NUCLEOTIDE SEQUENCE [LARGE SCALE GENOMIC DNA]</scope>
    <source>
        <strain evidence="2 3">TAN 31504</strain>
    </source>
</reference>
<organism evidence="2 3">
    <name type="scientific">Leucobacter chromiireducens subsp. solipictus</name>
    <dbReference type="NCBI Taxonomy" id="398235"/>
    <lineage>
        <taxon>Bacteria</taxon>
        <taxon>Bacillati</taxon>
        <taxon>Actinomycetota</taxon>
        <taxon>Actinomycetes</taxon>
        <taxon>Micrococcales</taxon>
        <taxon>Microbacteriaceae</taxon>
        <taxon>Leucobacter</taxon>
    </lineage>
</organism>
<keyword evidence="1" id="KW-0472">Membrane</keyword>